<keyword evidence="3" id="KW-1185">Reference proteome</keyword>
<dbReference type="STRING" id="1348853.LK12_18810"/>
<dbReference type="Pfam" id="PF03929">
    <property type="entry name" value="PepSY_TM"/>
    <property type="match status" value="1"/>
</dbReference>
<feature type="transmembrane region" description="Helical" evidence="1">
    <location>
        <begin position="127"/>
        <end position="148"/>
    </location>
</feature>
<dbReference type="EMBL" id="JTDI01000006">
    <property type="protein sequence ID" value="KHK89945.1"/>
    <property type="molecule type" value="Genomic_DNA"/>
</dbReference>
<proteinExistence type="predicted"/>
<evidence type="ECO:0000313" key="2">
    <source>
        <dbReference type="EMBL" id="KHK89945.1"/>
    </source>
</evidence>
<feature type="transmembrane region" description="Helical" evidence="1">
    <location>
        <begin position="175"/>
        <end position="195"/>
    </location>
</feature>
<dbReference type="AlphaFoldDB" id="A0A0B1ZKZ0"/>
<organism evidence="2 3">
    <name type="scientific">Novosphingobium malaysiense</name>
    <dbReference type="NCBI Taxonomy" id="1348853"/>
    <lineage>
        <taxon>Bacteria</taxon>
        <taxon>Pseudomonadati</taxon>
        <taxon>Pseudomonadota</taxon>
        <taxon>Alphaproteobacteria</taxon>
        <taxon>Sphingomonadales</taxon>
        <taxon>Sphingomonadaceae</taxon>
        <taxon>Novosphingobium</taxon>
    </lineage>
</organism>
<feature type="transmembrane region" description="Helical" evidence="1">
    <location>
        <begin position="309"/>
        <end position="335"/>
    </location>
</feature>
<comment type="caution">
    <text evidence="2">The sequence shown here is derived from an EMBL/GenBank/DDBJ whole genome shotgun (WGS) entry which is preliminary data.</text>
</comment>
<dbReference type="Proteomes" id="UP000031057">
    <property type="component" value="Unassembled WGS sequence"/>
</dbReference>
<keyword evidence="1" id="KW-1133">Transmembrane helix</keyword>
<dbReference type="PANTHER" id="PTHR34219">
    <property type="entry name" value="IRON-REGULATED INNER MEMBRANE PROTEIN-RELATED"/>
    <property type="match status" value="1"/>
</dbReference>
<accession>A0A0B1ZKZ0</accession>
<keyword evidence="1" id="KW-0472">Membrane</keyword>
<dbReference type="InterPro" id="IPR005625">
    <property type="entry name" value="PepSY-ass_TM"/>
</dbReference>
<feature type="transmembrane region" description="Helical" evidence="1">
    <location>
        <begin position="12"/>
        <end position="31"/>
    </location>
</feature>
<evidence type="ECO:0000313" key="3">
    <source>
        <dbReference type="Proteomes" id="UP000031057"/>
    </source>
</evidence>
<evidence type="ECO:0008006" key="4">
    <source>
        <dbReference type="Google" id="ProtNLM"/>
    </source>
</evidence>
<keyword evidence="1" id="KW-0812">Transmembrane</keyword>
<sequence length="342" mass="37984">MRLLTTLHRWLGATMGLILIVTGLSGSALVWESWWIGVPGARAPVTGSVASLARSVDIARDHHPGLTRITFASEDIGLHQAAYLDGSGAYIDQSGNIAASWSSIWQRPELWLFDLHHYLFAGRFGEILVGTAGLICIFFVVSGIILWWRTRRTFSFRLWPRRLTRSAIVRQHRDMGLLLAPLLLLATITGAAMIFPQLSRAITAPWPDRMAHPQSSPRRIAHDDWAALLTEARRTFPQAEIRRLQYSAGNGAAATLRLRQPFEWTPNGRTYLKVDRSGTVKIEAPDGSLDKQAISEKFYPIHAAKVGGWVWKAVVTCAGLGLVMLGALATFSFWLRAPTRTI</sequence>
<dbReference type="RefSeq" id="WP_039287509.1">
    <property type="nucleotide sequence ID" value="NZ_JTDI01000006.1"/>
</dbReference>
<name>A0A0B1ZKZ0_9SPHN</name>
<protein>
    <recommendedName>
        <fullName evidence="4">Peptidase</fullName>
    </recommendedName>
</protein>
<evidence type="ECO:0000256" key="1">
    <source>
        <dbReference type="SAM" id="Phobius"/>
    </source>
</evidence>
<reference evidence="2 3" key="1">
    <citation type="submission" date="2014-10" db="EMBL/GenBank/DDBJ databases">
        <title>Genome sequence of Novosphingobium malaysiense MUSC 273(T).</title>
        <authorList>
            <person name="Lee L.-H."/>
        </authorList>
    </citation>
    <scope>NUCLEOTIDE SEQUENCE [LARGE SCALE GENOMIC DNA]</scope>
    <source>
        <strain evidence="2 3">MUSC 273</strain>
    </source>
</reference>
<dbReference type="PANTHER" id="PTHR34219:SF3">
    <property type="entry name" value="BLL7967 PROTEIN"/>
    <property type="match status" value="1"/>
</dbReference>
<dbReference type="OrthoDB" id="7328956at2"/>
<gene>
    <name evidence="2" type="ORF">LK12_18810</name>
</gene>